<keyword evidence="2" id="KW-0378">Hydrolase</keyword>
<dbReference type="EMBL" id="KQ434874">
    <property type="protein sequence ID" value="KZC09702.1"/>
    <property type="molecule type" value="Genomic_DNA"/>
</dbReference>
<dbReference type="OMA" id="WTNDETK"/>
<protein>
    <submittedName>
        <fullName evidence="8">SWI/SNF-related matrix-associated actin-dependent regulator of chromatin subfamily A-like protein 1</fullName>
    </submittedName>
</protein>
<dbReference type="InterPro" id="IPR049730">
    <property type="entry name" value="SNF2/RAD54-like_C"/>
</dbReference>
<organism evidence="8 9">
    <name type="scientific">Dufourea novaeangliae</name>
    <name type="common">Sweat bee</name>
    <dbReference type="NCBI Taxonomy" id="178035"/>
    <lineage>
        <taxon>Eukaryota</taxon>
        <taxon>Metazoa</taxon>
        <taxon>Ecdysozoa</taxon>
        <taxon>Arthropoda</taxon>
        <taxon>Hexapoda</taxon>
        <taxon>Insecta</taxon>
        <taxon>Pterygota</taxon>
        <taxon>Neoptera</taxon>
        <taxon>Endopterygota</taxon>
        <taxon>Hymenoptera</taxon>
        <taxon>Apocrita</taxon>
        <taxon>Aculeata</taxon>
        <taxon>Apoidea</taxon>
        <taxon>Anthophila</taxon>
        <taxon>Halictidae</taxon>
        <taxon>Rophitinae</taxon>
        <taxon>Dufourea</taxon>
    </lineage>
</organism>
<evidence type="ECO:0000256" key="4">
    <source>
        <dbReference type="PROSITE-ProRule" id="PRU00800"/>
    </source>
</evidence>
<dbReference type="PANTHER" id="PTHR45766">
    <property type="entry name" value="DNA ANNEALING HELICASE AND ENDONUCLEASE ZRANB3 FAMILY MEMBER"/>
    <property type="match status" value="1"/>
</dbReference>
<evidence type="ECO:0000259" key="5">
    <source>
        <dbReference type="PROSITE" id="PS51192"/>
    </source>
</evidence>
<dbReference type="Gene3D" id="3.40.50.300">
    <property type="entry name" value="P-loop containing nucleotide triphosphate hydrolases"/>
    <property type="match status" value="1"/>
</dbReference>
<dbReference type="InterPro" id="IPR014001">
    <property type="entry name" value="Helicase_ATP-bd"/>
</dbReference>
<dbReference type="GO" id="GO:0016787">
    <property type="term" value="F:hydrolase activity"/>
    <property type="evidence" value="ECO:0007669"/>
    <property type="project" value="UniProtKB-KW"/>
</dbReference>
<dbReference type="OrthoDB" id="2801544at2759"/>
<comment type="subcellular location">
    <subcellularLocation>
        <location evidence="1">Nucleus</location>
    </subcellularLocation>
</comment>
<evidence type="ECO:0000313" key="8">
    <source>
        <dbReference type="EMBL" id="KZC09702.1"/>
    </source>
</evidence>
<dbReference type="Gene3D" id="3.40.50.10810">
    <property type="entry name" value="Tandem AAA-ATPase domain"/>
    <property type="match status" value="1"/>
</dbReference>
<name>A0A154PCX8_DUFNO</name>
<dbReference type="CDD" id="cd18010">
    <property type="entry name" value="DEXHc_HARP_SMARCAL1"/>
    <property type="match status" value="1"/>
</dbReference>
<dbReference type="GO" id="GO:0043596">
    <property type="term" value="C:nuclear replication fork"/>
    <property type="evidence" value="ECO:0007669"/>
    <property type="project" value="TreeGrafter"/>
</dbReference>
<evidence type="ECO:0000259" key="7">
    <source>
        <dbReference type="PROSITE" id="PS51467"/>
    </source>
</evidence>
<dbReference type="PROSITE" id="PS51467">
    <property type="entry name" value="HARP"/>
    <property type="match status" value="1"/>
</dbReference>
<reference evidence="8 9" key="1">
    <citation type="submission" date="2015-07" db="EMBL/GenBank/DDBJ databases">
        <title>The genome of Dufourea novaeangliae.</title>
        <authorList>
            <person name="Pan H."/>
            <person name="Kapheim K."/>
        </authorList>
    </citation>
    <scope>NUCLEOTIDE SEQUENCE [LARGE SCALE GENOMIC DNA]</scope>
    <source>
        <strain evidence="8">0120121106</strain>
        <tissue evidence="8">Whole body</tissue>
    </source>
</reference>
<evidence type="ECO:0000256" key="3">
    <source>
        <dbReference type="ARBA" id="ARBA00023242"/>
    </source>
</evidence>
<feature type="domain" description="HARP" evidence="7">
    <location>
        <begin position="98"/>
        <end position="171"/>
    </location>
</feature>
<dbReference type="Proteomes" id="UP000076502">
    <property type="component" value="Unassembled WGS sequence"/>
</dbReference>
<comment type="similarity">
    <text evidence="4">Belongs to the SNF2/RAD54 helicase family. SMARCAL1 subfamily.</text>
</comment>
<keyword evidence="9" id="KW-1185">Reference proteome</keyword>
<dbReference type="GO" id="GO:0031297">
    <property type="term" value="P:replication fork processing"/>
    <property type="evidence" value="ECO:0007669"/>
    <property type="project" value="TreeGrafter"/>
</dbReference>
<keyword evidence="3" id="KW-0539">Nucleus</keyword>
<proteinExistence type="inferred from homology"/>
<dbReference type="Pfam" id="PF00271">
    <property type="entry name" value="Helicase_C"/>
    <property type="match status" value="1"/>
</dbReference>
<dbReference type="GO" id="GO:0006281">
    <property type="term" value="P:DNA repair"/>
    <property type="evidence" value="ECO:0007669"/>
    <property type="project" value="TreeGrafter"/>
</dbReference>
<evidence type="ECO:0000256" key="2">
    <source>
        <dbReference type="ARBA" id="ARBA00022801"/>
    </source>
</evidence>
<dbReference type="PANTHER" id="PTHR45766:SF6">
    <property type="entry name" value="SWI_SNF-RELATED MATRIX-ASSOCIATED ACTIN-DEPENDENT REGULATOR OF CHROMATIN SUBFAMILY A-LIKE PROTEIN 1"/>
    <property type="match status" value="1"/>
</dbReference>
<accession>A0A154PCX8</accession>
<sequence>MNYSSEEIERKRLLALQRKQQAQIKSNSPNIIKTGITIPSIIGNENKSSNTAKSPWHNRNRFGEFAAKSGNNSFKSNRKFAKQKERFNPIETKSFFGQKTCMTGKCYMISDDRFVLETSSYIPPLIEVLKTISSRVYDMKTKTWSFLLKDYESLMTKLTNFKSDVQIMGLPKTVLEIFKRNNTSDKVAADIDLSKIDQQLLNQLMPFQREGVSYGVSKGGRCFIADDMGLGKTIQALGIAHYFMEDWPLLIVTPSSVRYQWAEAIYTFLPSVPIHYVHQFLTIKDFCKDSKIVITTYDLLVRAVDTFERRTFGCVILDESHALKSGKTARHKAAERIVFQAGHVILLSGTPALSRPIELYSQINLIMPNFMRYQDYGIRYCNGEKTSFGWDFTGSSNMQELQLLLKHTCVIRRLKTDVLNELPTKKREIIVLDPDLIKVGTKEMEEVSKKLEKTNLRGTERHNTLIQYYNETSFAKQKAVCDYVSKLFRNKQKCLIFAHHQIILDAICETAESMDTKYIRIDGKTNPERRKYQIDKFQKHDDYLAAILSITAANSGITLTAAQLVVFAELFWNPGVLCQAEDRVHRIGQDDNVVIQYLIAKRTADDYLWPLIQRKMNVLNEVGLDQDFSLQDITVTKQALHSKQKILNYITNSDKFQSRANKEIVKETEINKSTNNVSETNCATEEMKELLELNEEDLNFCDWDEMA</sequence>
<evidence type="ECO:0000313" key="9">
    <source>
        <dbReference type="Proteomes" id="UP000076502"/>
    </source>
</evidence>
<dbReference type="InterPro" id="IPR038718">
    <property type="entry name" value="SNF2-like_sf"/>
</dbReference>
<dbReference type="SMART" id="SM00487">
    <property type="entry name" value="DEXDc"/>
    <property type="match status" value="1"/>
</dbReference>
<dbReference type="PROSITE" id="PS51194">
    <property type="entry name" value="HELICASE_CTER"/>
    <property type="match status" value="1"/>
</dbReference>
<evidence type="ECO:0000256" key="1">
    <source>
        <dbReference type="ARBA" id="ARBA00004123"/>
    </source>
</evidence>
<feature type="domain" description="Helicase C-terminal" evidence="6">
    <location>
        <begin position="479"/>
        <end position="636"/>
    </location>
</feature>
<dbReference type="CDD" id="cd18793">
    <property type="entry name" value="SF2_C_SNF"/>
    <property type="match status" value="1"/>
</dbReference>
<dbReference type="SMART" id="SM00490">
    <property type="entry name" value="HELICc"/>
    <property type="match status" value="1"/>
</dbReference>
<evidence type="ECO:0000259" key="6">
    <source>
        <dbReference type="PROSITE" id="PS51194"/>
    </source>
</evidence>
<dbReference type="InterPro" id="IPR000330">
    <property type="entry name" value="SNF2_N"/>
</dbReference>
<dbReference type="Pfam" id="PF00176">
    <property type="entry name" value="SNF2-rel_dom"/>
    <property type="match status" value="1"/>
</dbReference>
<dbReference type="GO" id="GO:0005524">
    <property type="term" value="F:ATP binding"/>
    <property type="evidence" value="ECO:0007669"/>
    <property type="project" value="InterPro"/>
</dbReference>
<dbReference type="InterPro" id="IPR001650">
    <property type="entry name" value="Helicase_C-like"/>
</dbReference>
<dbReference type="InterPro" id="IPR027417">
    <property type="entry name" value="P-loop_NTPase"/>
</dbReference>
<dbReference type="SUPFAM" id="SSF52540">
    <property type="entry name" value="P-loop containing nucleoside triphosphate hydrolases"/>
    <property type="match status" value="2"/>
</dbReference>
<dbReference type="InterPro" id="IPR010003">
    <property type="entry name" value="HARP_dom"/>
</dbReference>
<dbReference type="Pfam" id="PF07443">
    <property type="entry name" value="HARP"/>
    <property type="match status" value="1"/>
</dbReference>
<gene>
    <name evidence="8" type="ORF">WN55_00837</name>
</gene>
<feature type="domain" description="Helicase ATP-binding" evidence="5">
    <location>
        <begin position="213"/>
        <end position="369"/>
    </location>
</feature>
<dbReference type="PROSITE" id="PS51192">
    <property type="entry name" value="HELICASE_ATP_BIND_1"/>
    <property type="match status" value="1"/>
</dbReference>
<dbReference type="AlphaFoldDB" id="A0A154PCX8"/>
<dbReference type="STRING" id="178035.A0A154PCX8"/>